<dbReference type="PANTHER" id="PTHR46060:SF1">
    <property type="entry name" value="MARINER MOS1 TRANSPOSASE-LIKE PROTEIN"/>
    <property type="match status" value="1"/>
</dbReference>
<accession>A0A4Y2G237</accession>
<dbReference type="AlphaFoldDB" id="A0A4Y2G237"/>
<dbReference type="EMBL" id="BGPR01001147">
    <property type="protein sequence ID" value="GBM46699.1"/>
    <property type="molecule type" value="Genomic_DNA"/>
</dbReference>
<comment type="caution">
    <text evidence="2">The sequence shown here is derived from an EMBL/GenBank/DDBJ whole genome shotgun (WGS) entry which is preliminary data.</text>
</comment>
<dbReference type="Pfam" id="PF17906">
    <property type="entry name" value="HTH_48"/>
    <property type="match status" value="1"/>
</dbReference>
<name>A0A4Y2G237_ARAVE</name>
<dbReference type="Gene3D" id="1.10.10.1450">
    <property type="match status" value="1"/>
</dbReference>
<evidence type="ECO:0000259" key="1">
    <source>
        <dbReference type="Pfam" id="PF17906"/>
    </source>
</evidence>
<dbReference type="InterPro" id="IPR041426">
    <property type="entry name" value="Mos1_HTH"/>
</dbReference>
<dbReference type="Proteomes" id="UP000499080">
    <property type="component" value="Unassembled WGS sequence"/>
</dbReference>
<reference evidence="2 3" key="1">
    <citation type="journal article" date="2019" name="Sci. Rep.">
        <title>Orb-weaving spider Araneus ventricosus genome elucidates the spidroin gene catalogue.</title>
        <authorList>
            <person name="Kono N."/>
            <person name="Nakamura H."/>
            <person name="Ohtoshi R."/>
            <person name="Moran D.A.P."/>
            <person name="Shinohara A."/>
            <person name="Yoshida Y."/>
            <person name="Fujiwara M."/>
            <person name="Mori M."/>
            <person name="Tomita M."/>
            <person name="Arakawa K."/>
        </authorList>
    </citation>
    <scope>NUCLEOTIDE SEQUENCE [LARGE SCALE GENOMIC DNA]</scope>
</reference>
<sequence>MRATTSLKSECEKVGHCEMEQRVNIKFYFKVGKTATETHEMLVKVYGVDAVSKKCVFEWFKRFRDGKMSRVRVDHQQAQLQTTSNECNGCLRMIDGCL</sequence>
<dbReference type="InterPro" id="IPR052709">
    <property type="entry name" value="Transposase-MT_Hybrid"/>
</dbReference>
<gene>
    <name evidence="2" type="ORF">AVEN_244145_1</name>
</gene>
<keyword evidence="3" id="KW-1185">Reference proteome</keyword>
<feature type="domain" description="Mos1 transposase HTH" evidence="1">
    <location>
        <begin position="22"/>
        <end position="67"/>
    </location>
</feature>
<protein>
    <recommendedName>
        <fullName evidence="1">Mos1 transposase HTH domain-containing protein</fullName>
    </recommendedName>
</protein>
<evidence type="ECO:0000313" key="2">
    <source>
        <dbReference type="EMBL" id="GBM46699.1"/>
    </source>
</evidence>
<dbReference type="OrthoDB" id="616263at2759"/>
<organism evidence="2 3">
    <name type="scientific">Araneus ventricosus</name>
    <name type="common">Orbweaver spider</name>
    <name type="synonym">Epeira ventricosa</name>
    <dbReference type="NCBI Taxonomy" id="182803"/>
    <lineage>
        <taxon>Eukaryota</taxon>
        <taxon>Metazoa</taxon>
        <taxon>Ecdysozoa</taxon>
        <taxon>Arthropoda</taxon>
        <taxon>Chelicerata</taxon>
        <taxon>Arachnida</taxon>
        <taxon>Araneae</taxon>
        <taxon>Araneomorphae</taxon>
        <taxon>Entelegynae</taxon>
        <taxon>Araneoidea</taxon>
        <taxon>Araneidae</taxon>
        <taxon>Araneus</taxon>
    </lineage>
</organism>
<evidence type="ECO:0000313" key="3">
    <source>
        <dbReference type="Proteomes" id="UP000499080"/>
    </source>
</evidence>
<proteinExistence type="predicted"/>
<dbReference type="PANTHER" id="PTHR46060">
    <property type="entry name" value="MARINER MOS1 TRANSPOSASE-LIKE PROTEIN"/>
    <property type="match status" value="1"/>
</dbReference>